<organism evidence="11 12">
    <name type="scientific">Fervidibacillus halotolerans</name>
    <dbReference type="NCBI Taxonomy" id="2980027"/>
    <lineage>
        <taxon>Bacteria</taxon>
        <taxon>Bacillati</taxon>
        <taxon>Bacillota</taxon>
        <taxon>Bacilli</taxon>
        <taxon>Bacillales</taxon>
        <taxon>Bacillaceae</taxon>
        <taxon>Fervidibacillus</taxon>
    </lineage>
</organism>
<feature type="domain" description="DNA polymerase III delta N-terminal" evidence="9">
    <location>
        <begin position="18"/>
        <end position="144"/>
    </location>
</feature>
<evidence type="ECO:0000259" key="9">
    <source>
        <dbReference type="Pfam" id="PF06144"/>
    </source>
</evidence>
<evidence type="ECO:0000256" key="3">
    <source>
        <dbReference type="ARBA" id="ARBA00022679"/>
    </source>
</evidence>
<sequence>MVLQIWKDIRKNKLAPLYVLYGKERYLIDETKRLIIKHALNGQDNEFNLSSYDLEETPVEQVIDDCITVPFFSDKKVVIADRAYFLTSEKRKETIEHNLHALESYINEPVPSSILVLIAPYEKLDERKKLTKLLLKNTVSIEAKPLTERDAKKWIREQFDEEGFEITDRGLDLIFHYVGANLASLNNEIEKILLYGEKGDLIDEQTVELLVAKSFESNIFSLVDKVVHKRLDEALEIYYQLLKQNEDPIQIAAAIGSQFRVIYQSKVLSKRGYGQKAISGQLKIHPYRVKLALEQGRSFSFNQLMEIMNSLAEMDYQLKTSFGNKERLLELFFFKFLQT</sequence>
<comment type="catalytic activity">
    <reaction evidence="8">
        <text>DNA(n) + a 2'-deoxyribonucleoside 5'-triphosphate = DNA(n+1) + diphosphate</text>
        <dbReference type="Rhea" id="RHEA:22508"/>
        <dbReference type="Rhea" id="RHEA-COMP:17339"/>
        <dbReference type="Rhea" id="RHEA-COMP:17340"/>
        <dbReference type="ChEBI" id="CHEBI:33019"/>
        <dbReference type="ChEBI" id="CHEBI:61560"/>
        <dbReference type="ChEBI" id="CHEBI:173112"/>
        <dbReference type="EC" id="2.7.7.7"/>
    </reaction>
</comment>
<evidence type="ECO:0000256" key="5">
    <source>
        <dbReference type="ARBA" id="ARBA00022705"/>
    </source>
</evidence>
<evidence type="ECO:0000256" key="1">
    <source>
        <dbReference type="ARBA" id="ARBA00012417"/>
    </source>
</evidence>
<dbReference type="GO" id="GO:0006261">
    <property type="term" value="P:DNA-templated DNA replication"/>
    <property type="evidence" value="ECO:0007669"/>
    <property type="project" value="TreeGrafter"/>
</dbReference>
<dbReference type="GO" id="GO:0009360">
    <property type="term" value="C:DNA polymerase III complex"/>
    <property type="evidence" value="ECO:0007669"/>
    <property type="project" value="InterPro"/>
</dbReference>
<dbReference type="EC" id="2.7.7.7" evidence="1"/>
<dbReference type="EMBL" id="CP106877">
    <property type="protein sequence ID" value="WAA11517.1"/>
    <property type="molecule type" value="Genomic_DNA"/>
</dbReference>
<dbReference type="GO" id="GO:0003887">
    <property type="term" value="F:DNA-directed DNA polymerase activity"/>
    <property type="evidence" value="ECO:0007669"/>
    <property type="project" value="UniProtKB-KW"/>
</dbReference>
<evidence type="ECO:0000256" key="8">
    <source>
        <dbReference type="ARBA" id="ARBA00049244"/>
    </source>
</evidence>
<dbReference type="PANTHER" id="PTHR34388:SF1">
    <property type="entry name" value="DNA POLYMERASE III SUBUNIT DELTA"/>
    <property type="match status" value="1"/>
</dbReference>
<dbReference type="SUPFAM" id="SSF48019">
    <property type="entry name" value="post-AAA+ oligomerization domain-like"/>
    <property type="match status" value="1"/>
</dbReference>
<accession>A0A9E8LXK5</accession>
<dbReference type="InterPro" id="IPR008921">
    <property type="entry name" value="DNA_pol3_clamp-load_cplx_C"/>
</dbReference>
<dbReference type="GO" id="GO:0003677">
    <property type="term" value="F:DNA binding"/>
    <property type="evidence" value="ECO:0007669"/>
    <property type="project" value="InterPro"/>
</dbReference>
<dbReference type="Gene3D" id="1.20.272.10">
    <property type="match status" value="1"/>
</dbReference>
<dbReference type="RefSeq" id="WP_275419628.1">
    <property type="nucleotide sequence ID" value="NZ_CP106877.1"/>
</dbReference>
<evidence type="ECO:0000259" key="10">
    <source>
        <dbReference type="Pfam" id="PF21694"/>
    </source>
</evidence>
<evidence type="ECO:0000256" key="6">
    <source>
        <dbReference type="ARBA" id="ARBA00022932"/>
    </source>
</evidence>
<dbReference type="Pfam" id="PF06144">
    <property type="entry name" value="DNA_pol3_delta"/>
    <property type="match status" value="1"/>
</dbReference>
<keyword evidence="4 11" id="KW-0548">Nucleotidyltransferase</keyword>
<evidence type="ECO:0000256" key="2">
    <source>
        <dbReference type="ARBA" id="ARBA00017703"/>
    </source>
</evidence>
<evidence type="ECO:0000256" key="7">
    <source>
        <dbReference type="ARBA" id="ARBA00034754"/>
    </source>
</evidence>
<feature type="domain" description="DNA polymerase III delta subunit-like C-terminal" evidence="10">
    <location>
        <begin position="216"/>
        <end position="336"/>
    </location>
</feature>
<keyword evidence="5" id="KW-0235">DNA replication</keyword>
<dbReference type="SUPFAM" id="SSF52540">
    <property type="entry name" value="P-loop containing nucleoside triphosphate hydrolases"/>
    <property type="match status" value="1"/>
</dbReference>
<dbReference type="InterPro" id="IPR027417">
    <property type="entry name" value="P-loop_NTPase"/>
</dbReference>
<dbReference type="InterPro" id="IPR010372">
    <property type="entry name" value="DNA_pol3_delta_N"/>
</dbReference>
<dbReference type="Proteomes" id="UP001164726">
    <property type="component" value="Chromosome"/>
</dbReference>
<dbReference type="InterPro" id="IPR005790">
    <property type="entry name" value="DNA_polIII_delta"/>
</dbReference>
<keyword evidence="3 11" id="KW-0808">Transferase</keyword>
<keyword evidence="12" id="KW-1185">Reference proteome</keyword>
<dbReference type="PANTHER" id="PTHR34388">
    <property type="entry name" value="DNA POLYMERASE III SUBUNIT DELTA"/>
    <property type="match status" value="1"/>
</dbReference>
<evidence type="ECO:0000313" key="11">
    <source>
        <dbReference type="EMBL" id="WAA11517.1"/>
    </source>
</evidence>
<comment type="similarity">
    <text evidence="7">Belongs to the DNA polymerase HolA subunit family.</text>
</comment>
<dbReference type="Pfam" id="PF21694">
    <property type="entry name" value="DNA_pol3_delta_C"/>
    <property type="match status" value="1"/>
</dbReference>
<dbReference type="InterPro" id="IPR048466">
    <property type="entry name" value="DNA_pol3_delta-like_C"/>
</dbReference>
<reference evidence="11" key="1">
    <citation type="submission" date="2022-09" db="EMBL/GenBank/DDBJ databases">
        <title>Complete Genomes of Fervidibacillus albus and Fervidibacillus halotolerans isolated from tidal flat sediments.</title>
        <authorList>
            <person name="Kwon K.K."/>
            <person name="Yang S.-H."/>
            <person name="Park M.J."/>
            <person name="Oh H.-M."/>
        </authorList>
    </citation>
    <scope>NUCLEOTIDE SEQUENCE</scope>
    <source>
        <strain evidence="11">MEBiC13594</strain>
    </source>
</reference>
<evidence type="ECO:0000313" key="12">
    <source>
        <dbReference type="Proteomes" id="UP001164726"/>
    </source>
</evidence>
<protein>
    <recommendedName>
        <fullName evidence="2">DNA polymerase III subunit delta</fullName>
        <ecNumber evidence="1">2.7.7.7</ecNumber>
    </recommendedName>
</protein>
<dbReference type="Gene3D" id="3.40.50.300">
    <property type="entry name" value="P-loop containing nucleotide triphosphate hydrolases"/>
    <property type="match status" value="1"/>
</dbReference>
<keyword evidence="6" id="KW-0239">DNA-directed DNA polymerase</keyword>
<gene>
    <name evidence="11" type="primary">holA</name>
    <name evidence="11" type="ORF">OE105_07705</name>
</gene>
<proteinExistence type="inferred from homology"/>
<dbReference type="KEGG" id="fhl:OE105_07705"/>
<evidence type="ECO:0000256" key="4">
    <source>
        <dbReference type="ARBA" id="ARBA00022695"/>
    </source>
</evidence>
<dbReference type="Gene3D" id="1.10.8.60">
    <property type="match status" value="1"/>
</dbReference>
<name>A0A9E8LXK5_9BACI</name>
<dbReference type="AlphaFoldDB" id="A0A9E8LXK5"/>
<dbReference type="NCBIfam" id="TIGR01128">
    <property type="entry name" value="holA"/>
    <property type="match status" value="1"/>
</dbReference>